<reference evidence="1" key="1">
    <citation type="submission" date="2019-01" db="EMBL/GenBank/DDBJ databases">
        <title>Whole Genome Sequencing for Putative Detection of Antimicrobial Resistance and Potential Virulence Factors in Chryseobacterium indologenes isolated from Nile Tilapia in Tanzania.</title>
        <authorList>
            <person name="Mwega E."/>
            <person name="Mutoloki S."/>
            <person name="Mugimba K."/>
            <person name="Colquhoun D."/>
            <person name="Mdegela R."/>
            <person name="Evensen O."/>
            <person name="Wasteson Y."/>
        </authorList>
    </citation>
    <scope>NUCLEOTIDE SEQUENCE [LARGE SCALE GENOMIC DNA]</scope>
    <source>
        <strain evidence="1">StR 01</strain>
    </source>
</reference>
<accession>A0A411DMW4</accession>
<name>A0A411DMW4_CHRID</name>
<dbReference type="AlphaFoldDB" id="A0A411DMW4"/>
<organism evidence="1">
    <name type="scientific">Chryseobacterium indologenes</name>
    <name type="common">Flavobacterium indologenes</name>
    <dbReference type="NCBI Taxonomy" id="253"/>
    <lineage>
        <taxon>Bacteria</taxon>
        <taxon>Pseudomonadati</taxon>
        <taxon>Bacteroidota</taxon>
        <taxon>Flavobacteriia</taxon>
        <taxon>Flavobacteriales</taxon>
        <taxon>Weeksellaceae</taxon>
        <taxon>Chryseobacterium group</taxon>
        <taxon>Chryseobacterium</taxon>
    </lineage>
</organism>
<protein>
    <submittedName>
        <fullName evidence="1">Uncharacterized protein</fullName>
    </submittedName>
</protein>
<proteinExistence type="predicted"/>
<evidence type="ECO:0000313" key="1">
    <source>
        <dbReference type="EMBL" id="QBA21718.1"/>
    </source>
</evidence>
<gene>
    <name evidence="1" type="ORF">EU348_11130</name>
</gene>
<dbReference type="EMBL" id="CP035532">
    <property type="protein sequence ID" value="QBA21718.1"/>
    <property type="molecule type" value="Genomic_DNA"/>
</dbReference>
<sequence length="81" mass="9459">MNAELKVNPVDQFPTQVEGEQFSRTVLLYDKDLDNFDLGYYDFELQKWQAVEGFKMDIICWSYIPIPNELQVSGFDSVTID</sequence>